<evidence type="ECO:0000313" key="5">
    <source>
        <dbReference type="EMBL" id="OMD38805.1"/>
    </source>
</evidence>
<keyword evidence="2 3" id="KW-0456">Lyase</keyword>
<dbReference type="PIRSF" id="PIRSF001263">
    <property type="entry name" value="Cyanate_hydratas"/>
    <property type="match status" value="1"/>
</dbReference>
<dbReference type="Gene3D" id="1.10.260.40">
    <property type="entry name" value="lambda repressor-like DNA-binding domains"/>
    <property type="match status" value="1"/>
</dbReference>
<dbReference type="RefSeq" id="WP_042124170.1">
    <property type="nucleotide sequence ID" value="NZ_MPTC01000016.1"/>
</dbReference>
<dbReference type="InterPro" id="IPR036581">
    <property type="entry name" value="Cyanate_lyase_C_sf"/>
</dbReference>
<comment type="catalytic activity">
    <reaction evidence="3">
        <text>cyanate + hydrogencarbonate + 3 H(+) = NH4(+) + 2 CO2</text>
        <dbReference type="Rhea" id="RHEA:11120"/>
        <dbReference type="ChEBI" id="CHEBI:15378"/>
        <dbReference type="ChEBI" id="CHEBI:16526"/>
        <dbReference type="ChEBI" id="CHEBI:17544"/>
        <dbReference type="ChEBI" id="CHEBI:28938"/>
        <dbReference type="ChEBI" id="CHEBI:29195"/>
        <dbReference type="EC" id="4.2.1.104"/>
    </reaction>
</comment>
<accession>A0A1R0XUP3</accession>
<dbReference type="PANTHER" id="PTHR34186">
    <property type="entry name" value="CYANATE HYDRATASE"/>
    <property type="match status" value="1"/>
</dbReference>
<feature type="domain" description="Cyanate lyase C-terminal" evidence="4">
    <location>
        <begin position="75"/>
        <end position="147"/>
    </location>
</feature>
<dbReference type="GO" id="GO:0008824">
    <property type="term" value="F:cyanate hydratase activity"/>
    <property type="evidence" value="ECO:0007669"/>
    <property type="project" value="UniProtKB-UniRule"/>
</dbReference>
<dbReference type="InterPro" id="IPR010982">
    <property type="entry name" value="Lambda_DNA-bd_dom_sf"/>
</dbReference>
<dbReference type="Gene3D" id="3.30.1160.10">
    <property type="entry name" value="Cyanate lyase, C-terminal domain"/>
    <property type="match status" value="1"/>
</dbReference>
<dbReference type="EMBL" id="MPTC01000016">
    <property type="protein sequence ID" value="OMD38805.1"/>
    <property type="molecule type" value="Genomic_DNA"/>
</dbReference>
<evidence type="ECO:0000256" key="1">
    <source>
        <dbReference type="ARBA" id="ARBA00003561"/>
    </source>
</evidence>
<dbReference type="InterPro" id="IPR048564">
    <property type="entry name" value="CYNS_N"/>
</dbReference>
<proteinExistence type="inferred from homology"/>
<dbReference type="InterPro" id="IPR008076">
    <property type="entry name" value="Cyanase"/>
</dbReference>
<dbReference type="Pfam" id="PF02560">
    <property type="entry name" value="Cyanate_lyase"/>
    <property type="match status" value="1"/>
</dbReference>
<dbReference type="PANTHER" id="PTHR34186:SF2">
    <property type="entry name" value="CYANATE HYDRATASE"/>
    <property type="match status" value="1"/>
</dbReference>
<comment type="caution">
    <text evidence="5">The sequence shown here is derived from an EMBL/GenBank/DDBJ whole genome shotgun (WGS) entry which is preliminary data.</text>
</comment>
<feature type="active site" evidence="3">
    <location>
        <position position="91"/>
    </location>
</feature>
<dbReference type="AlphaFoldDB" id="A0A1R0XUP3"/>
<dbReference type="EC" id="4.2.1.104" evidence="3"/>
<feature type="active site" evidence="3">
    <location>
        <position position="88"/>
    </location>
</feature>
<name>A0A1R0XUP3_9BACL</name>
<dbReference type="GO" id="GO:0003677">
    <property type="term" value="F:DNA binding"/>
    <property type="evidence" value="ECO:0007669"/>
    <property type="project" value="InterPro"/>
</dbReference>
<evidence type="ECO:0000313" key="6">
    <source>
        <dbReference type="Proteomes" id="UP000187439"/>
    </source>
</evidence>
<dbReference type="PRINTS" id="PR01693">
    <property type="entry name" value="CYANASE"/>
</dbReference>
<feature type="active site" evidence="3">
    <location>
        <position position="114"/>
    </location>
</feature>
<evidence type="ECO:0000256" key="2">
    <source>
        <dbReference type="ARBA" id="ARBA00023239"/>
    </source>
</evidence>
<evidence type="ECO:0000259" key="4">
    <source>
        <dbReference type="SMART" id="SM01116"/>
    </source>
</evidence>
<organism evidence="5 6">
    <name type="scientific">Paenibacillus odorifer</name>
    <dbReference type="NCBI Taxonomy" id="189426"/>
    <lineage>
        <taxon>Bacteria</taxon>
        <taxon>Bacillati</taxon>
        <taxon>Bacillota</taxon>
        <taxon>Bacilli</taxon>
        <taxon>Bacillales</taxon>
        <taxon>Paenibacillaceae</taxon>
        <taxon>Paenibacillus</taxon>
    </lineage>
</organism>
<dbReference type="OrthoDB" id="9785870at2"/>
<protein>
    <recommendedName>
        <fullName evidence="3">Cyanate hydratase</fullName>
        <shortName evidence="3">Cyanase</shortName>
        <ecNumber evidence="3">4.2.1.104</ecNumber>
    </recommendedName>
    <alternativeName>
        <fullName evidence="3">Cyanate hydrolase</fullName>
    </alternativeName>
    <alternativeName>
        <fullName evidence="3">Cyanate lyase</fullName>
    </alternativeName>
</protein>
<evidence type="ECO:0000256" key="3">
    <source>
        <dbReference type="HAMAP-Rule" id="MF_00535"/>
    </source>
</evidence>
<sequence length="147" mass="16766">MNRKEATQQILDAKFAKGLTWGEIAKESEHSESWVVTALLGQATMTRNEADKMGELLELDEQVVQALTQIPHRGDVIDMPPTDPGLYRLYEMLLVYGPTIRELVLEKLGEGIMSAIDFQFDVQKQEDPNGDRIILTMNGKFLPYRKW</sequence>
<dbReference type="Pfam" id="PF21291">
    <property type="entry name" value="CYNS_N"/>
    <property type="match status" value="1"/>
</dbReference>
<comment type="function">
    <text evidence="1 3">Catalyzes the reaction of cyanate with bicarbonate to produce ammonia and carbon dioxide.</text>
</comment>
<dbReference type="InterPro" id="IPR003712">
    <property type="entry name" value="Cyanate_lyase_C"/>
</dbReference>
<dbReference type="Proteomes" id="UP000187439">
    <property type="component" value="Unassembled WGS sequence"/>
</dbReference>
<comment type="similarity">
    <text evidence="3">Belongs to the cyanase family.</text>
</comment>
<dbReference type="CDD" id="cd00559">
    <property type="entry name" value="Cyanase_C"/>
    <property type="match status" value="1"/>
</dbReference>
<dbReference type="SUPFAM" id="SSF47413">
    <property type="entry name" value="lambda repressor-like DNA-binding domains"/>
    <property type="match status" value="1"/>
</dbReference>
<dbReference type="NCBIfam" id="NF002773">
    <property type="entry name" value="PRK02866.1"/>
    <property type="match status" value="1"/>
</dbReference>
<dbReference type="SUPFAM" id="SSF55234">
    <property type="entry name" value="Cyanase C-terminal domain"/>
    <property type="match status" value="1"/>
</dbReference>
<dbReference type="NCBIfam" id="TIGR00673">
    <property type="entry name" value="cynS"/>
    <property type="match status" value="1"/>
</dbReference>
<reference evidence="5 6" key="1">
    <citation type="submission" date="2016-10" db="EMBL/GenBank/DDBJ databases">
        <title>Paenibacillus species isolates.</title>
        <authorList>
            <person name="Beno S.M."/>
        </authorList>
    </citation>
    <scope>NUCLEOTIDE SEQUENCE [LARGE SCALE GENOMIC DNA]</scope>
    <source>
        <strain evidence="5 6">FSL H7-0710</strain>
    </source>
</reference>
<gene>
    <name evidence="3" type="primary">cynS</name>
    <name evidence="5" type="ORF">BSK52_17985</name>
</gene>
<dbReference type="HAMAP" id="MF_00535">
    <property type="entry name" value="Cyanate_hydrat"/>
    <property type="match status" value="1"/>
</dbReference>
<dbReference type="SMART" id="SM01116">
    <property type="entry name" value="Cyanate_lyase"/>
    <property type="match status" value="1"/>
</dbReference>